<dbReference type="PANTHER" id="PTHR46994:SF1">
    <property type="entry name" value="5'-METHYLTHIOADENOSINE NUCLEOSIDASE"/>
    <property type="match status" value="1"/>
</dbReference>
<feature type="domain" description="Myb-like" evidence="8">
    <location>
        <begin position="393"/>
        <end position="443"/>
    </location>
</feature>
<dbReference type="PANTHER" id="PTHR46994">
    <property type="entry name" value="5'-METHYLTHIOADENOSINE/S-ADENOSYLHOMOCYSTEINE NUCLEOSIDASE 1"/>
    <property type="match status" value="1"/>
</dbReference>
<dbReference type="GO" id="GO:0005634">
    <property type="term" value="C:nucleus"/>
    <property type="evidence" value="ECO:0007669"/>
    <property type="project" value="UniProtKB-SubCell"/>
</dbReference>
<dbReference type="InterPro" id="IPR000845">
    <property type="entry name" value="Nucleoside_phosphorylase_d"/>
</dbReference>
<evidence type="ECO:0000259" key="9">
    <source>
        <dbReference type="PROSITE" id="PS51294"/>
    </source>
</evidence>
<comment type="subcellular location">
    <subcellularLocation>
        <location evidence="1">Nucleus</location>
    </subcellularLocation>
</comment>
<sequence>MMALPEENAGEEAPDAMAAAEEEAAAAVESVAGESSGKTGGDRPISTILIVIAMQTEALPLVAKFGLIEDADGSTYHGTYKGLRIDLVWPGKDIILGVDSVGTVSSALLTFASIQALKPDLIINAGTAGGFKVFDLYGIGSRQTFSTPNLLKEVNLKVGRLSTGNSLDMSPQDEASILANDATIKDMEGAAVAYVADLLSVPAIFVKAVTDIVDGDKPTAEEFMQNLIAVTAALDQAVTEVVDFINDDWEPNKQVFDRAVPLRTSLKPCVFLWAKPRSFPCCGLICPQLGPIRWFPFVWVPPLHEEEERLILRRRLLLKLFDDGTLRAVGSMGRPPCCDEHGVKKGSWMPDEDKKLTEYIEKHGQGNWRRLPKLAGLNRCGKSCRLRWTNYLRPDIRRGKFTDEEEKLIIQLHSVLGNKWSTIATRLPGRTDNEIKNFWNTTLRKKLLQMGIDPVTHQPRTDLSLLSSLTSRLDSSLQLQVDAARLIELHLVQNLVRLLTCSSPAPNLDLIRLLGSAVPTNHHQVNDIFALNPQLSSLVNGSLGLPSLAPVGQQTLSVNGGQTAAPSSADDSSSESMMMNRDCGTNSGTFPASVTTPSLVSSPENKNETISLEGSTNTPTSPPFEAWDALNLDDFGWKEIIDQMSPWLNAP</sequence>
<organism evidence="10 11">
    <name type="scientific">Musa troglodytarum</name>
    <name type="common">fe'i banana</name>
    <dbReference type="NCBI Taxonomy" id="320322"/>
    <lineage>
        <taxon>Eukaryota</taxon>
        <taxon>Viridiplantae</taxon>
        <taxon>Streptophyta</taxon>
        <taxon>Embryophyta</taxon>
        <taxon>Tracheophyta</taxon>
        <taxon>Spermatophyta</taxon>
        <taxon>Magnoliopsida</taxon>
        <taxon>Liliopsida</taxon>
        <taxon>Zingiberales</taxon>
        <taxon>Musaceae</taxon>
        <taxon>Musa</taxon>
    </lineage>
</organism>
<dbReference type="SMART" id="SM00717">
    <property type="entry name" value="SANT"/>
    <property type="match status" value="2"/>
</dbReference>
<dbReference type="InterPro" id="IPR044580">
    <property type="entry name" value="MTAN"/>
</dbReference>
<evidence type="ECO:0000256" key="6">
    <source>
        <dbReference type="ARBA" id="ARBA00023242"/>
    </source>
</evidence>
<keyword evidence="4" id="KW-0238">DNA-binding</keyword>
<feature type="compositionally biased region" description="Low complexity" evidence="7">
    <location>
        <begin position="564"/>
        <end position="578"/>
    </location>
</feature>
<keyword evidence="5" id="KW-0804">Transcription</keyword>
<dbReference type="OrthoDB" id="2143914at2759"/>
<keyword evidence="6" id="KW-0539">Nucleus</keyword>
<evidence type="ECO:0000256" key="5">
    <source>
        <dbReference type="ARBA" id="ARBA00023163"/>
    </source>
</evidence>
<evidence type="ECO:0000313" key="10">
    <source>
        <dbReference type="EMBL" id="URD94255.1"/>
    </source>
</evidence>
<dbReference type="AlphaFoldDB" id="A0A9E7FCS7"/>
<dbReference type="SUPFAM" id="SSF46689">
    <property type="entry name" value="Homeodomain-like"/>
    <property type="match status" value="1"/>
</dbReference>
<keyword evidence="2" id="KW-0677">Repeat</keyword>
<dbReference type="InterPro" id="IPR001005">
    <property type="entry name" value="SANT/Myb"/>
</dbReference>
<dbReference type="PROSITE" id="PS51294">
    <property type="entry name" value="HTH_MYB"/>
    <property type="match status" value="2"/>
</dbReference>
<evidence type="ECO:0000256" key="3">
    <source>
        <dbReference type="ARBA" id="ARBA00023015"/>
    </source>
</evidence>
<dbReference type="CDD" id="cd00167">
    <property type="entry name" value="SANT"/>
    <property type="match status" value="2"/>
</dbReference>
<protein>
    <submittedName>
        <fullName evidence="10">Uncharacterized protein</fullName>
    </submittedName>
</protein>
<feature type="region of interest" description="Disordered" evidence="7">
    <location>
        <begin position="1"/>
        <end position="21"/>
    </location>
</feature>
<dbReference type="InterPro" id="IPR017930">
    <property type="entry name" value="Myb_dom"/>
</dbReference>
<dbReference type="Pfam" id="PF01048">
    <property type="entry name" value="PNP_UDP_1"/>
    <property type="match status" value="2"/>
</dbReference>
<keyword evidence="11" id="KW-1185">Reference proteome</keyword>
<evidence type="ECO:0000256" key="1">
    <source>
        <dbReference type="ARBA" id="ARBA00004123"/>
    </source>
</evidence>
<dbReference type="GO" id="GO:0019509">
    <property type="term" value="P:L-methionine salvage from methylthioadenosine"/>
    <property type="evidence" value="ECO:0007669"/>
    <property type="project" value="InterPro"/>
</dbReference>
<dbReference type="PROSITE" id="PS50090">
    <property type="entry name" value="MYB_LIKE"/>
    <property type="match status" value="2"/>
</dbReference>
<dbReference type="Pfam" id="PF00249">
    <property type="entry name" value="Myb_DNA-binding"/>
    <property type="match status" value="2"/>
</dbReference>
<feature type="region of interest" description="Disordered" evidence="7">
    <location>
        <begin position="557"/>
        <end position="578"/>
    </location>
</feature>
<evidence type="ECO:0000256" key="2">
    <source>
        <dbReference type="ARBA" id="ARBA00022737"/>
    </source>
</evidence>
<dbReference type="SUPFAM" id="SSF53167">
    <property type="entry name" value="Purine and uridine phosphorylases"/>
    <property type="match status" value="1"/>
</dbReference>
<feature type="domain" description="HTH myb-type" evidence="9">
    <location>
        <begin position="393"/>
        <end position="447"/>
    </location>
</feature>
<dbReference type="FunFam" id="1.10.10.60:FF:000349">
    <property type="entry name" value="Transcription factor MYB39"/>
    <property type="match status" value="1"/>
</dbReference>
<evidence type="ECO:0000259" key="8">
    <source>
        <dbReference type="PROSITE" id="PS50090"/>
    </source>
</evidence>
<dbReference type="Proteomes" id="UP001055439">
    <property type="component" value="Chromosome 3"/>
</dbReference>
<dbReference type="EMBL" id="CP097505">
    <property type="protein sequence ID" value="URD94255.1"/>
    <property type="molecule type" value="Genomic_DNA"/>
</dbReference>
<dbReference type="InterPro" id="IPR035994">
    <property type="entry name" value="Nucleoside_phosphorylase_sf"/>
</dbReference>
<feature type="domain" description="Myb-like" evidence="8">
    <location>
        <begin position="340"/>
        <end position="392"/>
    </location>
</feature>
<reference evidence="10" key="1">
    <citation type="submission" date="2022-05" db="EMBL/GenBank/DDBJ databases">
        <title>The Musa troglodytarum L. genome provides insights into the mechanism of non-climacteric behaviour and enrichment of carotenoids.</title>
        <authorList>
            <person name="Wang J."/>
        </authorList>
    </citation>
    <scope>NUCLEOTIDE SEQUENCE</scope>
    <source>
        <tissue evidence="10">Leaf</tissue>
    </source>
</reference>
<keyword evidence="3" id="KW-0805">Transcription regulation</keyword>
<feature type="domain" description="HTH myb-type" evidence="9">
    <location>
        <begin position="340"/>
        <end position="392"/>
    </location>
</feature>
<evidence type="ECO:0000256" key="7">
    <source>
        <dbReference type="SAM" id="MobiDB-lite"/>
    </source>
</evidence>
<dbReference type="GO" id="GO:0008930">
    <property type="term" value="F:methylthioadenosine nucleosidase activity"/>
    <property type="evidence" value="ECO:0007669"/>
    <property type="project" value="InterPro"/>
</dbReference>
<proteinExistence type="predicted"/>
<dbReference type="GO" id="GO:0009116">
    <property type="term" value="P:nucleoside metabolic process"/>
    <property type="evidence" value="ECO:0007669"/>
    <property type="project" value="InterPro"/>
</dbReference>
<evidence type="ECO:0000256" key="4">
    <source>
        <dbReference type="ARBA" id="ARBA00023125"/>
    </source>
</evidence>
<accession>A0A9E7FCS7</accession>
<dbReference type="GO" id="GO:0003677">
    <property type="term" value="F:DNA binding"/>
    <property type="evidence" value="ECO:0007669"/>
    <property type="project" value="UniProtKB-KW"/>
</dbReference>
<feature type="compositionally biased region" description="Polar residues" evidence="7">
    <location>
        <begin position="595"/>
        <end position="619"/>
    </location>
</feature>
<dbReference type="FunFam" id="1.10.10.60:FF:000015">
    <property type="entry name" value="Transcription factor RAX3"/>
    <property type="match status" value="1"/>
</dbReference>
<dbReference type="InterPro" id="IPR009057">
    <property type="entry name" value="Homeodomain-like_sf"/>
</dbReference>
<gene>
    <name evidence="10" type="ORF">MUK42_01277</name>
</gene>
<dbReference type="CDD" id="cd09008">
    <property type="entry name" value="MTAN"/>
    <property type="match status" value="1"/>
</dbReference>
<dbReference type="Gene3D" id="1.10.10.60">
    <property type="entry name" value="Homeodomain-like"/>
    <property type="match status" value="2"/>
</dbReference>
<dbReference type="Gene3D" id="3.40.50.1580">
    <property type="entry name" value="Nucleoside phosphorylase domain"/>
    <property type="match status" value="1"/>
</dbReference>
<feature type="compositionally biased region" description="Acidic residues" evidence="7">
    <location>
        <begin position="8"/>
        <end position="21"/>
    </location>
</feature>
<evidence type="ECO:0000313" key="11">
    <source>
        <dbReference type="Proteomes" id="UP001055439"/>
    </source>
</evidence>
<name>A0A9E7FCS7_9LILI</name>
<feature type="region of interest" description="Disordered" evidence="7">
    <location>
        <begin position="595"/>
        <end position="624"/>
    </location>
</feature>